<dbReference type="GO" id="GO:0016787">
    <property type="term" value="F:hydrolase activity"/>
    <property type="evidence" value="ECO:0007669"/>
    <property type="project" value="UniProtKB-KW"/>
</dbReference>
<dbReference type="Gene3D" id="3.40.50.1820">
    <property type="entry name" value="alpha/beta hydrolase"/>
    <property type="match status" value="1"/>
</dbReference>
<reference evidence="2 3" key="1">
    <citation type="submission" date="2018-04" db="EMBL/GenBank/DDBJ databases">
        <title>Genome of Nocardioides gansuensis WSJ-1.</title>
        <authorList>
            <person name="Wu S."/>
            <person name="Wang G."/>
        </authorList>
    </citation>
    <scope>NUCLEOTIDE SEQUENCE [LARGE SCALE GENOMIC DNA]</scope>
    <source>
        <strain evidence="2 3">WSJ-1</strain>
    </source>
</reference>
<keyword evidence="2" id="KW-0378">Hydrolase</keyword>
<dbReference type="InterPro" id="IPR029058">
    <property type="entry name" value="AB_hydrolase_fold"/>
</dbReference>
<gene>
    <name evidence="2" type="ORF">DDE18_12420</name>
</gene>
<dbReference type="OrthoDB" id="9785847at2"/>
<dbReference type="Pfam" id="PF12697">
    <property type="entry name" value="Abhydrolase_6"/>
    <property type="match status" value="1"/>
</dbReference>
<dbReference type="InterPro" id="IPR000073">
    <property type="entry name" value="AB_hydrolase_1"/>
</dbReference>
<dbReference type="Proteomes" id="UP000246018">
    <property type="component" value="Unassembled WGS sequence"/>
</dbReference>
<dbReference type="AlphaFoldDB" id="A0A2T8F987"/>
<evidence type="ECO:0000259" key="1">
    <source>
        <dbReference type="Pfam" id="PF12697"/>
    </source>
</evidence>
<keyword evidence="3" id="KW-1185">Reference proteome</keyword>
<evidence type="ECO:0000313" key="2">
    <source>
        <dbReference type="EMBL" id="PVG82294.1"/>
    </source>
</evidence>
<dbReference type="PANTHER" id="PTHR43194:SF5">
    <property type="entry name" value="PIMELOYL-[ACYL-CARRIER PROTEIN] METHYL ESTER ESTERASE"/>
    <property type="match status" value="1"/>
</dbReference>
<name>A0A2T8F987_9ACTN</name>
<dbReference type="PANTHER" id="PTHR43194">
    <property type="entry name" value="HYDROLASE ALPHA/BETA FOLD FAMILY"/>
    <property type="match status" value="1"/>
</dbReference>
<protein>
    <submittedName>
        <fullName evidence="2">Alpha/beta hydrolase</fullName>
    </submittedName>
</protein>
<evidence type="ECO:0000313" key="3">
    <source>
        <dbReference type="Proteomes" id="UP000246018"/>
    </source>
</evidence>
<dbReference type="InterPro" id="IPR050228">
    <property type="entry name" value="Carboxylesterase_BioH"/>
</dbReference>
<comment type="caution">
    <text evidence="2">The sequence shown here is derived from an EMBL/GenBank/DDBJ whole genome shotgun (WGS) entry which is preliminary data.</text>
</comment>
<organism evidence="2 3">
    <name type="scientific">Nocardioides gansuensis</name>
    <dbReference type="NCBI Taxonomy" id="2138300"/>
    <lineage>
        <taxon>Bacteria</taxon>
        <taxon>Bacillati</taxon>
        <taxon>Actinomycetota</taxon>
        <taxon>Actinomycetes</taxon>
        <taxon>Propionibacteriales</taxon>
        <taxon>Nocardioidaceae</taxon>
        <taxon>Nocardioides</taxon>
    </lineage>
</organism>
<dbReference type="RefSeq" id="WP_116572598.1">
    <property type="nucleotide sequence ID" value="NZ_QDGZ01000005.1"/>
</dbReference>
<sequence>MENERVLMASQKSTTVRLYRVGFRLGELVAPGLSARLATDLWFRLPPPRPAGEVPPGGTPFEVHAQRHAVRGLYWGRGPAVYLVHGWGGRADQLAAFVEPLVSAGHRVVLFDGPSHGDSEPGALGPGSTSAIEFGRALDAVAARFGRASAVVAHSMGAVATLLSLKYGWLATERLVLLAPMSRLSTHRDALFSALGVGPRTTRRTDRLLERRVGHPIEEFDLARLGAEVDPVPTLVVHDRDDRMTPHAASELWVESWPARLVSTEGLGHQRLLRDPGVVRTVTDFVTGRSAAAVHRGDALRAATG</sequence>
<feature type="domain" description="AB hydrolase-1" evidence="1">
    <location>
        <begin position="81"/>
        <end position="279"/>
    </location>
</feature>
<proteinExistence type="predicted"/>
<dbReference type="SUPFAM" id="SSF53474">
    <property type="entry name" value="alpha/beta-Hydrolases"/>
    <property type="match status" value="1"/>
</dbReference>
<accession>A0A2T8F987</accession>
<dbReference type="EMBL" id="QDGZ01000005">
    <property type="protein sequence ID" value="PVG82294.1"/>
    <property type="molecule type" value="Genomic_DNA"/>
</dbReference>